<comment type="caution">
    <text evidence="4">The sequence shown here is derived from an EMBL/GenBank/DDBJ whole genome shotgun (WGS) entry which is preliminary data.</text>
</comment>
<dbReference type="Pfam" id="PF14498">
    <property type="entry name" value="Glyco_hyd_65N_2"/>
    <property type="match status" value="1"/>
</dbReference>
<dbReference type="Proteomes" id="UP001595969">
    <property type="component" value="Unassembled WGS sequence"/>
</dbReference>
<dbReference type="Pfam" id="PF21307">
    <property type="entry name" value="Glyco_hydro_95_C"/>
    <property type="match status" value="1"/>
</dbReference>
<keyword evidence="5" id="KW-1185">Reference proteome</keyword>
<dbReference type="PANTHER" id="PTHR31084:SF0">
    <property type="entry name" value="ALPHA-L-FUCOSIDASE 2"/>
    <property type="match status" value="1"/>
</dbReference>
<dbReference type="InterPro" id="IPR016518">
    <property type="entry name" value="Alpha-L-fucosidase"/>
</dbReference>
<dbReference type="Gene3D" id="1.50.10.10">
    <property type="match status" value="1"/>
</dbReference>
<evidence type="ECO:0000259" key="1">
    <source>
        <dbReference type="Pfam" id="PF14498"/>
    </source>
</evidence>
<evidence type="ECO:0000313" key="5">
    <source>
        <dbReference type="Proteomes" id="UP001595969"/>
    </source>
</evidence>
<dbReference type="GO" id="GO:0016787">
    <property type="term" value="F:hydrolase activity"/>
    <property type="evidence" value="ECO:0007669"/>
    <property type="project" value="UniProtKB-KW"/>
</dbReference>
<dbReference type="EMBL" id="JBHSGS010000026">
    <property type="protein sequence ID" value="MFC4718979.1"/>
    <property type="molecule type" value="Genomic_DNA"/>
</dbReference>
<gene>
    <name evidence="4" type="ORF">ACFO5I_04460</name>
</gene>
<dbReference type="InterPro" id="IPR008928">
    <property type="entry name" value="6-hairpin_glycosidase_sf"/>
</dbReference>
<dbReference type="RefSeq" id="WP_204653431.1">
    <property type="nucleotide sequence ID" value="NZ_JAFBFD010000009.1"/>
</dbReference>
<dbReference type="PIRSF" id="PIRSF007663">
    <property type="entry name" value="UCP007663"/>
    <property type="match status" value="1"/>
</dbReference>
<dbReference type="InterPro" id="IPR027414">
    <property type="entry name" value="GH95_N_dom"/>
</dbReference>
<dbReference type="PANTHER" id="PTHR31084">
    <property type="entry name" value="ALPHA-L-FUCOSIDASE 2"/>
    <property type="match status" value="1"/>
</dbReference>
<dbReference type="InterPro" id="IPR054363">
    <property type="entry name" value="GH95_cat"/>
</dbReference>
<feature type="domain" description="Alpha fucosidase A-like C-terminal" evidence="2">
    <location>
        <begin position="706"/>
        <end position="756"/>
    </location>
</feature>
<sequence length="760" mass="86746">MKKIIKALFLKQRDNKYAKIVTGYNNKAKEKDYSMKEQDLRLEYQQAARNWEEVLPLGNGSLGAMVWGGAEKEIIGLNQETLWSGYVRDKNDPAVLNYLPEVRRLLLAEKYEEAQQMTEKHLLGEYGESYLPFGNLVLTFPNQTTQKYTRSLDLATAIAKVESGQDQDKLTREYFVSYLHDALFIQITGQQFQCAIAFESKLNPQVRYTPNKIQITGQCPEHVDPNYIPTRPESFIQGTKGQHYTGEIAIYTTDGQVEVMDNQLFVTKASTLVLQVSLIRPAKNTKEQTYEAIKQEHMADYQALFATVAIGFGQKVALPTDQRLARLKAGAQDPSLYALYFQYGRYLLIASSREGSLPANLQGIWSWEVRAPWSSNWTTNINLPMNYWLAQTCHLEACLPPYFDWLKKLVVEGKKTARINYGMQGFVAHHNVDYWMNTNPVGRPFDQKVGETGSAMWAMWPMGGLWLSQELFRHYQYHLDEKFLKETAYPILKEACLFILDWLVEIDGTYHSLPSTSPENRFQVTKDSPPCAVTKDSALDLQLIEELFINFTKTCQILKLNDSLLQSITQVQARLAKVQIGQKGQILEWDKEFIESEPGHRHFSHLYGLFPGENFDSDETLITASKVSLEERLNGEFAHHTTGWSCAWIINFYSILQDKTNTGKYLKKMLVDSTLDNLWGVHPPFQIDANFGGTAGIANALVNERLGQLNLLPALPDFLPNGYVKGLRLTGKRTIDLSWEDGKLTAYQIHLEEKNESMRI</sequence>
<accession>A0ABV9MV15</accession>
<organism evidence="4 5">
    <name type="scientific">Enterococcus lemanii</name>
    <dbReference type="NCBI Taxonomy" id="1159752"/>
    <lineage>
        <taxon>Bacteria</taxon>
        <taxon>Bacillati</taxon>
        <taxon>Bacillota</taxon>
        <taxon>Bacilli</taxon>
        <taxon>Lactobacillales</taxon>
        <taxon>Enterococcaceae</taxon>
        <taxon>Enterococcus</taxon>
    </lineage>
</organism>
<evidence type="ECO:0000259" key="3">
    <source>
        <dbReference type="Pfam" id="PF22124"/>
    </source>
</evidence>
<dbReference type="Pfam" id="PF22124">
    <property type="entry name" value="Glyco_hydro_95_cat"/>
    <property type="match status" value="1"/>
</dbReference>
<keyword evidence="4" id="KW-0378">Hydrolase</keyword>
<dbReference type="Gene3D" id="2.70.98.50">
    <property type="entry name" value="putative glycoside hydrolase family protein from bacillus halodurans"/>
    <property type="match status" value="1"/>
</dbReference>
<protein>
    <submittedName>
        <fullName evidence="4">Glycoside hydrolase N-terminal domain-containing protein</fullName>
    </submittedName>
</protein>
<feature type="domain" description="Glycosyl hydrolase family 95 catalytic" evidence="3">
    <location>
        <begin position="289"/>
        <end position="701"/>
    </location>
</feature>
<proteinExistence type="predicted"/>
<dbReference type="SUPFAM" id="SSF48208">
    <property type="entry name" value="Six-hairpin glycosidases"/>
    <property type="match status" value="1"/>
</dbReference>
<evidence type="ECO:0000313" key="4">
    <source>
        <dbReference type="EMBL" id="MFC4718979.1"/>
    </source>
</evidence>
<dbReference type="InterPro" id="IPR049053">
    <property type="entry name" value="AFCA-like_C"/>
</dbReference>
<evidence type="ECO:0000259" key="2">
    <source>
        <dbReference type="Pfam" id="PF21307"/>
    </source>
</evidence>
<feature type="domain" description="Glycosyl hydrolase family 95 N-terminal" evidence="1">
    <location>
        <begin position="42"/>
        <end position="278"/>
    </location>
</feature>
<name>A0ABV9MV15_9ENTE</name>
<reference evidence="5" key="1">
    <citation type="journal article" date="2019" name="Int. J. Syst. Evol. Microbiol.">
        <title>The Global Catalogue of Microorganisms (GCM) 10K type strain sequencing project: providing services to taxonomists for standard genome sequencing and annotation.</title>
        <authorList>
            <consortium name="The Broad Institute Genomics Platform"/>
            <consortium name="The Broad Institute Genome Sequencing Center for Infectious Disease"/>
            <person name="Wu L."/>
            <person name="Ma J."/>
        </authorList>
    </citation>
    <scope>NUCLEOTIDE SEQUENCE [LARGE SCALE GENOMIC DNA]</scope>
    <source>
        <strain evidence="5">CGMCC 1.19032</strain>
    </source>
</reference>
<dbReference type="InterPro" id="IPR012341">
    <property type="entry name" value="6hp_glycosidase-like_sf"/>
</dbReference>